<organism evidence="2 3">
    <name type="scientific">Hymenobacter antarcticus</name>
    <dbReference type="NCBI Taxonomy" id="486270"/>
    <lineage>
        <taxon>Bacteria</taxon>
        <taxon>Pseudomonadati</taxon>
        <taxon>Bacteroidota</taxon>
        <taxon>Cytophagia</taxon>
        <taxon>Cytophagales</taxon>
        <taxon>Hymenobacteraceae</taxon>
        <taxon>Hymenobacter</taxon>
    </lineage>
</organism>
<dbReference type="RefSeq" id="WP_345126935.1">
    <property type="nucleotide sequence ID" value="NZ_BAABDI010000036.1"/>
</dbReference>
<evidence type="ECO:0000313" key="3">
    <source>
        <dbReference type="Proteomes" id="UP001501556"/>
    </source>
</evidence>
<feature type="transmembrane region" description="Helical" evidence="1">
    <location>
        <begin position="106"/>
        <end position="130"/>
    </location>
</feature>
<keyword evidence="1" id="KW-0472">Membrane</keyword>
<keyword evidence="3" id="KW-1185">Reference proteome</keyword>
<evidence type="ECO:0000256" key="1">
    <source>
        <dbReference type="SAM" id="Phobius"/>
    </source>
</evidence>
<comment type="caution">
    <text evidence="2">The sequence shown here is derived from an EMBL/GenBank/DDBJ whole genome shotgun (WGS) entry which is preliminary data.</text>
</comment>
<protein>
    <submittedName>
        <fullName evidence="2">Uncharacterized protein</fullName>
    </submittedName>
</protein>
<proteinExistence type="predicted"/>
<evidence type="ECO:0000313" key="2">
    <source>
        <dbReference type="EMBL" id="GAA3989564.1"/>
    </source>
</evidence>
<feature type="transmembrane region" description="Helical" evidence="1">
    <location>
        <begin position="151"/>
        <end position="172"/>
    </location>
</feature>
<keyword evidence="1" id="KW-1133">Transmembrane helix</keyword>
<accession>A0ABP7QXI3</accession>
<keyword evidence="1" id="KW-0812">Transmembrane</keyword>
<dbReference type="EMBL" id="BAABDI010000036">
    <property type="protein sequence ID" value="GAA3989564.1"/>
    <property type="molecule type" value="Genomic_DNA"/>
</dbReference>
<gene>
    <name evidence="2" type="ORF">GCM10022407_37680</name>
</gene>
<sequence length="173" mass="19738">MANNATDTRFVVRLHLADFERARQVEDEENEALMAEAAPDHYLFGFSDDELFDILVKPDEWNSYDVSLARHVLRQRGREVSPDTVQLLRRHRVAEMAKPEPSQKTWIVAGYLFAAVGGILGMAIGWHLHYHKKMLSDGTQVRAFSARDRLHGFRILLLGVVGLFVSLLLQLIK</sequence>
<name>A0ABP7QXI3_9BACT</name>
<reference evidence="3" key="1">
    <citation type="journal article" date="2019" name="Int. J. Syst. Evol. Microbiol.">
        <title>The Global Catalogue of Microorganisms (GCM) 10K type strain sequencing project: providing services to taxonomists for standard genome sequencing and annotation.</title>
        <authorList>
            <consortium name="The Broad Institute Genomics Platform"/>
            <consortium name="The Broad Institute Genome Sequencing Center for Infectious Disease"/>
            <person name="Wu L."/>
            <person name="Ma J."/>
        </authorList>
    </citation>
    <scope>NUCLEOTIDE SEQUENCE [LARGE SCALE GENOMIC DNA]</scope>
    <source>
        <strain evidence="3">JCM 17217</strain>
    </source>
</reference>
<dbReference type="Proteomes" id="UP001501556">
    <property type="component" value="Unassembled WGS sequence"/>
</dbReference>